<feature type="transmembrane region" description="Helical" evidence="1">
    <location>
        <begin position="124"/>
        <end position="151"/>
    </location>
</feature>
<proteinExistence type="predicted"/>
<evidence type="ECO:0000256" key="1">
    <source>
        <dbReference type="SAM" id="Phobius"/>
    </source>
</evidence>
<evidence type="ECO:0000313" key="3">
    <source>
        <dbReference type="WBParaSite" id="L893_g968.t1"/>
    </source>
</evidence>
<organism evidence="2 3">
    <name type="scientific">Steinernema glaseri</name>
    <dbReference type="NCBI Taxonomy" id="37863"/>
    <lineage>
        <taxon>Eukaryota</taxon>
        <taxon>Metazoa</taxon>
        <taxon>Ecdysozoa</taxon>
        <taxon>Nematoda</taxon>
        <taxon>Chromadorea</taxon>
        <taxon>Rhabditida</taxon>
        <taxon>Tylenchina</taxon>
        <taxon>Panagrolaimomorpha</taxon>
        <taxon>Strongyloidoidea</taxon>
        <taxon>Steinernematidae</taxon>
        <taxon>Steinernema</taxon>
    </lineage>
</organism>
<reference evidence="3" key="1">
    <citation type="submission" date="2016-11" db="UniProtKB">
        <authorList>
            <consortium name="WormBaseParasite"/>
        </authorList>
    </citation>
    <scope>IDENTIFICATION</scope>
</reference>
<dbReference type="AlphaFoldDB" id="A0A1I8AVK8"/>
<feature type="transmembrane region" description="Helical" evidence="1">
    <location>
        <begin position="97"/>
        <end position="117"/>
    </location>
</feature>
<dbReference type="PANTHER" id="PTHR34851">
    <property type="entry name" value="PROTEIN CBG05235-RELATED"/>
    <property type="match status" value="1"/>
</dbReference>
<keyword evidence="1" id="KW-0812">Transmembrane</keyword>
<keyword evidence="2" id="KW-1185">Reference proteome</keyword>
<feature type="transmembrane region" description="Helical" evidence="1">
    <location>
        <begin position="71"/>
        <end position="91"/>
    </location>
</feature>
<name>A0A1I8AVK8_9BILA</name>
<keyword evidence="1" id="KW-1133">Transmembrane helix</keyword>
<dbReference type="Proteomes" id="UP000095287">
    <property type="component" value="Unplaced"/>
</dbReference>
<dbReference type="PANTHER" id="PTHR34851:SF5">
    <property type="entry name" value="MARVEL DOMAIN-CONTAINING PROTEIN"/>
    <property type="match status" value="1"/>
</dbReference>
<dbReference type="WBParaSite" id="L893_g968.t1">
    <property type="protein sequence ID" value="L893_g968.t1"/>
    <property type="gene ID" value="L893_g968"/>
</dbReference>
<protein>
    <submittedName>
        <fullName evidence="3">FUSC family protein</fullName>
    </submittedName>
</protein>
<keyword evidence="1" id="KW-0472">Membrane</keyword>
<sequence>MIHAKKFLLNVEIHVMATKTGTLEEPVWREIKTAHYTAHRLAVCLCISTMSPINDRCFWGLLHVKSGAQFIGGYTLGIGIGYVITTMTQIFEGRFSNYYYLGGILDVLAGIAVLYGIHQNRPFFLLPLIAYTVVVLCGMYIIFMLGVVFIVEPRIIFKSSTDDEVFTYRIVCAMVGVILILAAFVKERFLRTLYDCYKYIQNENYNSNIVQGDFCAHKC</sequence>
<evidence type="ECO:0000313" key="2">
    <source>
        <dbReference type="Proteomes" id="UP000095287"/>
    </source>
</evidence>
<feature type="transmembrane region" description="Helical" evidence="1">
    <location>
        <begin position="166"/>
        <end position="185"/>
    </location>
</feature>
<accession>A0A1I8AVK8</accession>